<dbReference type="AlphaFoldDB" id="S9TWB3"/>
<protein>
    <submittedName>
        <fullName evidence="2">Uncharacterized protein</fullName>
    </submittedName>
</protein>
<feature type="region of interest" description="Disordered" evidence="1">
    <location>
        <begin position="577"/>
        <end position="608"/>
    </location>
</feature>
<dbReference type="PANTHER" id="PTHR32085:SF3">
    <property type="entry name" value="PROTEIN CSF1"/>
    <property type="match status" value="1"/>
</dbReference>
<name>S9TWB3_9TRYP</name>
<dbReference type="GO" id="GO:0006113">
    <property type="term" value="P:fermentation"/>
    <property type="evidence" value="ECO:0007669"/>
    <property type="project" value="InterPro"/>
</dbReference>
<evidence type="ECO:0000256" key="1">
    <source>
        <dbReference type="SAM" id="MobiDB-lite"/>
    </source>
</evidence>
<dbReference type="GO" id="GO:0016020">
    <property type="term" value="C:membrane"/>
    <property type="evidence" value="ECO:0007669"/>
    <property type="project" value="InterPro"/>
</dbReference>
<dbReference type="Proteomes" id="UP000015354">
    <property type="component" value="Unassembled WGS sequence"/>
</dbReference>
<dbReference type="InterPro" id="IPR029636">
    <property type="entry name" value="Csf1"/>
</dbReference>
<comment type="caution">
    <text evidence="2">The sequence shown here is derived from an EMBL/GenBank/DDBJ whole genome shotgun (WGS) entry which is preliminary data.</text>
</comment>
<organism evidence="2 3">
    <name type="scientific">Strigomonas culicis</name>
    <dbReference type="NCBI Taxonomy" id="28005"/>
    <lineage>
        <taxon>Eukaryota</taxon>
        <taxon>Discoba</taxon>
        <taxon>Euglenozoa</taxon>
        <taxon>Kinetoplastea</taxon>
        <taxon>Metakinetoplastina</taxon>
        <taxon>Trypanosomatida</taxon>
        <taxon>Trypanosomatidae</taxon>
        <taxon>Strigomonadinae</taxon>
        <taxon>Strigomonas</taxon>
    </lineage>
</organism>
<gene>
    <name evidence="2" type="ORF">STCU_08784</name>
</gene>
<accession>S9TWB3</accession>
<keyword evidence="3" id="KW-1185">Reference proteome</keyword>
<evidence type="ECO:0000313" key="2">
    <source>
        <dbReference type="EMBL" id="EPY20893.1"/>
    </source>
</evidence>
<reference evidence="2 3" key="1">
    <citation type="journal article" date="2013" name="PLoS ONE">
        <title>Predicting the Proteins of Angomonas deanei, Strigomonas culicis and Their Respective Endosymbionts Reveals New Aspects of the Trypanosomatidae Family.</title>
        <authorList>
            <person name="Motta M.C."/>
            <person name="Martins A.C."/>
            <person name="de Souza S.S."/>
            <person name="Catta-Preta C.M."/>
            <person name="Silva R."/>
            <person name="Klein C.C."/>
            <person name="de Almeida L.G."/>
            <person name="de Lima Cunha O."/>
            <person name="Ciapina L.P."/>
            <person name="Brocchi M."/>
            <person name="Colabardini A.C."/>
            <person name="de Araujo Lima B."/>
            <person name="Machado C.R."/>
            <person name="de Almeida Soares C.M."/>
            <person name="Probst C.M."/>
            <person name="de Menezes C.B."/>
            <person name="Thompson C.E."/>
            <person name="Bartholomeu D.C."/>
            <person name="Gradia D.F."/>
            <person name="Pavoni D.P."/>
            <person name="Grisard E.C."/>
            <person name="Fantinatti-Garboggini F."/>
            <person name="Marchini F.K."/>
            <person name="Rodrigues-Luiz G.F."/>
            <person name="Wagner G."/>
            <person name="Goldman G.H."/>
            <person name="Fietto J.L."/>
            <person name="Elias M.C."/>
            <person name="Goldman M.H."/>
            <person name="Sagot M.F."/>
            <person name="Pereira M."/>
            <person name="Stoco P.H."/>
            <person name="de Mendonca-Neto R.P."/>
            <person name="Teixeira S.M."/>
            <person name="Maciel T.E."/>
            <person name="de Oliveira Mendes T.A."/>
            <person name="Urmenyi T.P."/>
            <person name="de Souza W."/>
            <person name="Schenkman S."/>
            <person name="de Vasconcelos A.T."/>
        </authorList>
    </citation>
    <scope>NUCLEOTIDE SEQUENCE [LARGE SCALE GENOMIC DNA]</scope>
</reference>
<dbReference type="EMBL" id="ATMH01008784">
    <property type="protein sequence ID" value="EPY20893.1"/>
    <property type="molecule type" value="Genomic_DNA"/>
</dbReference>
<sequence>MSRRREDKTARVVTPAEEQMYKRVRRPTSGVSNKDMECLAVVPFPGVVLQVARTTSSRWDVLDHTMVRGEIRTGTIELGPSVTMLAKEIRDCGIQFAGDHVERRKRVFALLQELEPKVKELNLTLHCSLKDLLIPLPRTFATTLANLRVDHQVRLRGQRSSPPPAHKAAAPAGVSVLPVKRNSFLCVHLSLTHFSVVLTTEPLASTVFTVMLDEHGSVDFIFKKCLFPQEKRLVNNEADSSIVLNVVRLKAECQTKLEVKSFETYLPEAELILSQRSGDVGMVKSMALNLPFNAEGSEPNVILRVQHLSQLFTVLELWTYSLKETLHSVTELIEQKRSNHRRQDAARTAALSEESRIANSPTDKHGNVISLFVVYTSYAYCYIDLGSGNSHQLIIGTGRLALERNVSVLGSVTQRVRGHVSNVSIQSEGVLSGSAKLSDVMLQGFIIENVEEYDEFRRSKEGRTFRLRGLVKKVHVTFKERQLKDIFECKITGLDVDAMDGIGEEEYTTTDLNVLLFRSTLGVTPSTVPALLTFVKGISFTVAEQKRSALDKLQEHKAVSTQQSKIAAELRDLVTRRTSESARISSSSSSPRAPFKMPTMSGSEPASPNMAVEAFSPTFLPFFGNQLTHPPCGQLRFMVENTTLLLGAISSGEAATGCVVASFPKARLSFAECPCDEYTAVKKVVIIETHDVELFRPGTYKVVIMGFKGDNYFELYTRQVLGSHEIGFTLGLKQTHPWTGNPRFKDFEEMISLMKSFTDKSTVAVFQKFGRVDANFTMPPPAAIVDPSRSGKRDGAPHEIQLDSQDVRVLKALKNVNFSPQLRFGGDVSVNTEVILNWIGVTEKMLPNILNSKLCDKLEKSLNSIADIASERTIQKEQLK</sequence>
<dbReference type="OrthoDB" id="10051416at2759"/>
<dbReference type="PANTHER" id="PTHR32085">
    <property type="entry name" value="PROTEIN CSF1"/>
    <property type="match status" value="1"/>
</dbReference>
<proteinExistence type="predicted"/>
<evidence type="ECO:0000313" key="3">
    <source>
        <dbReference type="Proteomes" id="UP000015354"/>
    </source>
</evidence>
<feature type="compositionally biased region" description="Low complexity" evidence="1">
    <location>
        <begin position="581"/>
        <end position="592"/>
    </location>
</feature>